<organism evidence="1 2">
    <name type="scientific">Nocardia suismassiliense</name>
    <dbReference type="NCBI Taxonomy" id="2077092"/>
    <lineage>
        <taxon>Bacteria</taxon>
        <taxon>Bacillati</taxon>
        <taxon>Actinomycetota</taxon>
        <taxon>Actinomycetes</taxon>
        <taxon>Mycobacteriales</taxon>
        <taxon>Nocardiaceae</taxon>
        <taxon>Nocardia</taxon>
    </lineage>
</organism>
<dbReference type="RefSeq" id="WP_387726055.1">
    <property type="nucleotide sequence ID" value="NZ_JBIAPI010000016.1"/>
</dbReference>
<gene>
    <name evidence="1" type="ORF">ACFYV7_39310</name>
</gene>
<name>A0ABW6R728_9NOCA</name>
<comment type="caution">
    <text evidence="1">The sequence shown here is derived from an EMBL/GenBank/DDBJ whole genome shotgun (WGS) entry which is preliminary data.</text>
</comment>
<sequence length="152" mass="16473">MGLADEVRAEHVAKSAAASAKKATHQAQVDASWQVLVDALNAICPDVAAACVELNAKSDVKGLFRRGWVFYLGFGFGGREGAGIWALVQPGGGWSFATHEGSYSNYKTTKISESRARSAWQSLNPDYAEPRPLWTRDSLLEGFKRAITQKLG</sequence>
<evidence type="ECO:0000313" key="1">
    <source>
        <dbReference type="EMBL" id="MFF3228892.1"/>
    </source>
</evidence>
<dbReference type="EMBL" id="JBIAPI010000016">
    <property type="protein sequence ID" value="MFF3228892.1"/>
    <property type="molecule type" value="Genomic_DNA"/>
</dbReference>
<protein>
    <submittedName>
        <fullName evidence="1">Uncharacterized protein</fullName>
    </submittedName>
</protein>
<evidence type="ECO:0000313" key="2">
    <source>
        <dbReference type="Proteomes" id="UP001601948"/>
    </source>
</evidence>
<dbReference type="Proteomes" id="UP001601948">
    <property type="component" value="Unassembled WGS sequence"/>
</dbReference>
<reference evidence="1 2" key="1">
    <citation type="submission" date="2024-10" db="EMBL/GenBank/DDBJ databases">
        <title>The Natural Products Discovery Center: Release of the First 8490 Sequenced Strains for Exploring Actinobacteria Biosynthetic Diversity.</title>
        <authorList>
            <person name="Kalkreuter E."/>
            <person name="Kautsar S.A."/>
            <person name="Yang D."/>
            <person name="Bader C.D."/>
            <person name="Teijaro C.N."/>
            <person name="Fluegel L."/>
            <person name="Davis C.M."/>
            <person name="Simpson J.R."/>
            <person name="Lauterbach L."/>
            <person name="Steele A.D."/>
            <person name="Gui C."/>
            <person name="Meng S."/>
            <person name="Li G."/>
            <person name="Viehrig K."/>
            <person name="Ye F."/>
            <person name="Su P."/>
            <person name="Kiefer A.F."/>
            <person name="Nichols A."/>
            <person name="Cepeda A.J."/>
            <person name="Yan W."/>
            <person name="Fan B."/>
            <person name="Jiang Y."/>
            <person name="Adhikari A."/>
            <person name="Zheng C.-J."/>
            <person name="Schuster L."/>
            <person name="Cowan T.M."/>
            <person name="Smanski M.J."/>
            <person name="Chevrette M.G."/>
            <person name="De Carvalho L.P.S."/>
            <person name="Shen B."/>
        </authorList>
    </citation>
    <scope>NUCLEOTIDE SEQUENCE [LARGE SCALE GENOMIC DNA]</scope>
    <source>
        <strain evidence="1 2">NPDC003040</strain>
    </source>
</reference>
<accession>A0ABW6R728</accession>
<proteinExistence type="predicted"/>
<keyword evidence="2" id="KW-1185">Reference proteome</keyword>